<keyword evidence="7 10" id="KW-1133">Transmembrane helix</keyword>
<dbReference type="Proteomes" id="UP000828236">
    <property type="component" value="Unassembled WGS sequence"/>
</dbReference>
<reference evidence="12" key="1">
    <citation type="submission" date="2020-06" db="EMBL/GenBank/DDBJ databases">
        <authorList>
            <person name="Ji K."/>
            <person name="Li J."/>
        </authorList>
    </citation>
    <scope>NUCLEOTIDE SEQUENCE</scope>
    <source>
        <strain evidence="12">JKM2019</strain>
        <tissue evidence="12">Whole body</tissue>
    </source>
</reference>
<evidence type="ECO:0000256" key="9">
    <source>
        <dbReference type="ARBA" id="ARBA00023180"/>
    </source>
</evidence>
<comment type="caution">
    <text evidence="12">The sequence shown here is derived from an EMBL/GenBank/DDBJ whole genome shotgun (WGS) entry which is preliminary data.</text>
</comment>
<dbReference type="InterPro" id="IPR008710">
    <property type="entry name" value="Nicastrin"/>
</dbReference>
<evidence type="ECO:0000256" key="10">
    <source>
        <dbReference type="SAM" id="Phobius"/>
    </source>
</evidence>
<keyword evidence="6" id="KW-0914">Notch signaling pathway</keyword>
<dbReference type="GO" id="GO:0007219">
    <property type="term" value="P:Notch signaling pathway"/>
    <property type="evidence" value="ECO:0007669"/>
    <property type="project" value="UniProtKB-KW"/>
</dbReference>
<evidence type="ECO:0000256" key="2">
    <source>
        <dbReference type="ARBA" id="ARBA00007717"/>
    </source>
</evidence>
<evidence type="ECO:0000256" key="6">
    <source>
        <dbReference type="ARBA" id="ARBA00022976"/>
    </source>
</evidence>
<evidence type="ECO:0000313" key="12">
    <source>
        <dbReference type="EMBL" id="KAH7644666.1"/>
    </source>
</evidence>
<evidence type="ECO:0000259" key="11">
    <source>
        <dbReference type="Pfam" id="PF18266"/>
    </source>
</evidence>
<organism evidence="12">
    <name type="scientific">Dermatophagoides farinae</name>
    <name type="common">American house dust mite</name>
    <dbReference type="NCBI Taxonomy" id="6954"/>
    <lineage>
        <taxon>Eukaryota</taxon>
        <taxon>Metazoa</taxon>
        <taxon>Ecdysozoa</taxon>
        <taxon>Arthropoda</taxon>
        <taxon>Chelicerata</taxon>
        <taxon>Arachnida</taxon>
        <taxon>Acari</taxon>
        <taxon>Acariformes</taxon>
        <taxon>Sarcoptiformes</taxon>
        <taxon>Astigmata</taxon>
        <taxon>Psoroptidia</taxon>
        <taxon>Analgoidea</taxon>
        <taxon>Pyroglyphidae</taxon>
        <taxon>Dermatophagoidinae</taxon>
        <taxon>Dermatophagoides</taxon>
    </lineage>
</organism>
<keyword evidence="5" id="KW-0732">Signal</keyword>
<comment type="subcellular location">
    <subcellularLocation>
        <location evidence="1">Membrane</location>
        <topology evidence="1">Single-pass type I membrane protein</topology>
    </subcellularLocation>
</comment>
<dbReference type="Pfam" id="PF05450">
    <property type="entry name" value="Nicastrin"/>
    <property type="match status" value="1"/>
</dbReference>
<keyword evidence="9" id="KW-0325">Glycoprotein</keyword>
<accession>A0A9D4P4M3</accession>
<reference evidence="12" key="2">
    <citation type="journal article" date="2021" name="World Allergy Organ. J.">
        <title>Chromosome-level assembly of Dermatophagoides farinae genome and transcriptome reveals two novel allergens Der f 37 and Der f 39.</title>
        <authorList>
            <person name="Chen J."/>
            <person name="Cai Z."/>
            <person name="Fan D."/>
            <person name="Hu J."/>
            <person name="Hou Y."/>
            <person name="He Y."/>
            <person name="Zhang Z."/>
            <person name="Zhao Z."/>
            <person name="Gao P."/>
            <person name="Hu W."/>
            <person name="Sun J."/>
            <person name="Li J."/>
            <person name="Ji K."/>
        </authorList>
    </citation>
    <scope>NUCLEOTIDE SEQUENCE</scope>
    <source>
        <strain evidence="12">JKM2019</strain>
    </source>
</reference>
<dbReference type="Gene3D" id="3.40.630.10">
    <property type="entry name" value="Zn peptidases"/>
    <property type="match status" value="1"/>
</dbReference>
<keyword evidence="4 10" id="KW-0812">Transmembrane</keyword>
<evidence type="ECO:0000256" key="7">
    <source>
        <dbReference type="ARBA" id="ARBA00022989"/>
    </source>
</evidence>
<name>A0A9D4P4M3_DERFA</name>
<feature type="domain" description="Nicastrin small lobe" evidence="11">
    <location>
        <begin position="30"/>
        <end position="193"/>
    </location>
</feature>
<comment type="similarity">
    <text evidence="2">Belongs to the nicastrin family.</text>
</comment>
<sequence>MFILINQPTGCHSGTVEKKIYHEIQVQNFCFLRFNATNQIGCSDSKFGNEGLIKIINNDNDMEEIKSGQSAYVPVITSKQFNFTTLMAFKKSDHVAGVLVLDYGRPASGFSSDRSCPNQMFDLYTNDDKYGFCRKIQWNKPNPQHYDNGLLYEHWPFPIFFLRNQTDIDWLLNKTAQHQDWPKLAAEFKAPMHGAVDSITCTRRSILSQDSWFSLMPISFCEPLGGINIYSHTFKLNDSDSLPDNSVVVLATRLDTFSMFDGLAPGADSVMSSLITIIAIAEILYRPDIQSKLINNDNRRSLFIALFDGEAFDYIGSSSAAFQMKEKIFPLPKKRSDEKSLQFDFSKIFQWIEFEQIGLHKISEKLPLYLHKNPGTNSKQLINIIQNESNKFKDLQMNETPDEMPLPPSSVQSFLKLRKDIEHIVITNHRDEFINKYYNSLFDDGSDMMNSIEFKKSYLDRIKSVATLFARVVYQSITGQPLDLDKQADEELISMLMECLLHNSNCKLFSIILQPSNITAESNNDDGDGNGTIYSDSNVKHILPPYPSYVSVYQADPRTKILRQYIRRILNYFTGENMHVAFDKCVSMANSDPYHTYLWQMGQSLLGECVRSNVFTVDCVSPAFDGQTLDIRKSFVDHNEYAAWTESKWDAVSLRIFVQPNPLQQYLIVITGVVISIVFVTLFVYFNRNYQYYFRPMNDTCQTTENLPTCTAENITQTFHDTSGDNRNVVQSSELNIDVNAIIDSGDNRDPTIA</sequence>
<dbReference type="GO" id="GO:0005886">
    <property type="term" value="C:plasma membrane"/>
    <property type="evidence" value="ECO:0007669"/>
    <property type="project" value="TreeGrafter"/>
</dbReference>
<dbReference type="AlphaFoldDB" id="A0A9D4P4M3"/>
<evidence type="ECO:0000256" key="8">
    <source>
        <dbReference type="ARBA" id="ARBA00023136"/>
    </source>
</evidence>
<evidence type="ECO:0000256" key="3">
    <source>
        <dbReference type="ARBA" id="ARBA00015303"/>
    </source>
</evidence>
<keyword evidence="8 10" id="KW-0472">Membrane</keyword>
<dbReference type="PANTHER" id="PTHR21092">
    <property type="entry name" value="NICASTRIN"/>
    <property type="match status" value="1"/>
</dbReference>
<dbReference type="GO" id="GO:0016485">
    <property type="term" value="P:protein processing"/>
    <property type="evidence" value="ECO:0007669"/>
    <property type="project" value="InterPro"/>
</dbReference>
<feature type="transmembrane region" description="Helical" evidence="10">
    <location>
        <begin position="666"/>
        <end position="686"/>
    </location>
</feature>
<dbReference type="PANTHER" id="PTHR21092:SF0">
    <property type="entry name" value="NICASTRIN"/>
    <property type="match status" value="1"/>
</dbReference>
<dbReference type="InterPro" id="IPR041084">
    <property type="entry name" value="Ncstrn_small"/>
</dbReference>
<proteinExistence type="inferred from homology"/>
<dbReference type="GO" id="GO:0007220">
    <property type="term" value="P:Notch receptor processing"/>
    <property type="evidence" value="ECO:0007669"/>
    <property type="project" value="TreeGrafter"/>
</dbReference>
<dbReference type="EMBL" id="SDOV01000001">
    <property type="protein sequence ID" value="KAH7644666.1"/>
    <property type="molecule type" value="Genomic_DNA"/>
</dbReference>
<dbReference type="SUPFAM" id="SSF53187">
    <property type="entry name" value="Zn-dependent exopeptidases"/>
    <property type="match status" value="1"/>
</dbReference>
<evidence type="ECO:0000256" key="4">
    <source>
        <dbReference type="ARBA" id="ARBA00022692"/>
    </source>
</evidence>
<dbReference type="Pfam" id="PF18266">
    <property type="entry name" value="Ncstrn_small"/>
    <property type="match status" value="1"/>
</dbReference>
<protein>
    <recommendedName>
        <fullName evidence="3">Nicastrin</fullName>
    </recommendedName>
</protein>
<gene>
    <name evidence="12" type="ORF">HUG17_0204</name>
</gene>
<evidence type="ECO:0000256" key="5">
    <source>
        <dbReference type="ARBA" id="ARBA00022729"/>
    </source>
</evidence>
<evidence type="ECO:0000256" key="1">
    <source>
        <dbReference type="ARBA" id="ARBA00004479"/>
    </source>
</evidence>